<feature type="non-terminal residue" evidence="1">
    <location>
        <position position="1"/>
    </location>
</feature>
<organism evidence="1">
    <name type="scientific">Nothobranchius pienaari</name>
    <dbReference type="NCBI Taxonomy" id="704102"/>
    <lineage>
        <taxon>Eukaryota</taxon>
        <taxon>Metazoa</taxon>
        <taxon>Chordata</taxon>
        <taxon>Craniata</taxon>
        <taxon>Vertebrata</taxon>
        <taxon>Euteleostomi</taxon>
        <taxon>Actinopterygii</taxon>
        <taxon>Neopterygii</taxon>
        <taxon>Teleostei</taxon>
        <taxon>Neoteleostei</taxon>
        <taxon>Acanthomorphata</taxon>
        <taxon>Ovalentaria</taxon>
        <taxon>Atherinomorphae</taxon>
        <taxon>Cyprinodontiformes</taxon>
        <taxon>Nothobranchiidae</taxon>
        <taxon>Nothobranchius</taxon>
    </lineage>
</organism>
<dbReference type="GO" id="GO:0005581">
    <property type="term" value="C:collagen trimer"/>
    <property type="evidence" value="ECO:0007669"/>
    <property type="project" value="UniProtKB-KW"/>
</dbReference>
<proteinExistence type="predicted"/>
<dbReference type="EMBL" id="HAEG01006758">
    <property type="protein sequence ID" value="SBR77557.1"/>
    <property type="molecule type" value="Transcribed_RNA"/>
</dbReference>
<evidence type="ECO:0000313" key="1">
    <source>
        <dbReference type="EMBL" id="SBR77557.1"/>
    </source>
</evidence>
<keyword evidence="1" id="KW-0176">Collagen</keyword>
<sequence length="37" mass="4443">IFRSRLFFNSQFGVVNVAVNWQWDFGFEGQSRRTCWG</sequence>
<name>A0A1A8P972_9TELE</name>
<reference evidence="1" key="2">
    <citation type="submission" date="2016-06" db="EMBL/GenBank/DDBJ databases">
        <title>The genome of a short-lived fish provides insights into sex chromosome evolution and the genetic control of aging.</title>
        <authorList>
            <person name="Reichwald K."/>
            <person name="Felder M."/>
            <person name="Petzold A."/>
            <person name="Koch P."/>
            <person name="Groth M."/>
            <person name="Platzer M."/>
        </authorList>
    </citation>
    <scope>NUCLEOTIDE SEQUENCE</scope>
    <source>
        <tissue evidence="1">Brain</tissue>
    </source>
</reference>
<accession>A0A1A8P972</accession>
<gene>
    <name evidence="1" type="primary">COL23A1</name>
</gene>
<dbReference type="AlphaFoldDB" id="A0A1A8P972"/>
<reference evidence="1" key="1">
    <citation type="submission" date="2016-05" db="EMBL/GenBank/DDBJ databases">
        <authorList>
            <person name="Lavstsen T."/>
            <person name="Jespersen J.S."/>
        </authorList>
    </citation>
    <scope>NUCLEOTIDE SEQUENCE</scope>
    <source>
        <tissue evidence="1">Brain</tissue>
    </source>
</reference>
<protein>
    <submittedName>
        <fullName evidence="1">Collagen, type XXIII, alpha 1</fullName>
    </submittedName>
</protein>